<dbReference type="InParanoid" id="A0A163KS02"/>
<organism evidence="1">
    <name type="scientific">Absidia glauca</name>
    <name type="common">Pin mould</name>
    <dbReference type="NCBI Taxonomy" id="4829"/>
    <lineage>
        <taxon>Eukaryota</taxon>
        <taxon>Fungi</taxon>
        <taxon>Fungi incertae sedis</taxon>
        <taxon>Mucoromycota</taxon>
        <taxon>Mucoromycotina</taxon>
        <taxon>Mucoromycetes</taxon>
        <taxon>Mucorales</taxon>
        <taxon>Cunninghamellaceae</taxon>
        <taxon>Absidia</taxon>
    </lineage>
</organism>
<evidence type="ECO:0000313" key="2">
    <source>
        <dbReference type="Proteomes" id="UP000078561"/>
    </source>
</evidence>
<name>A0A163KS02_ABSGL</name>
<sequence length="227" mass="25750">MQDYNSTPPILSSLTYHSPGINDIRDDTINFHHQRHHQLASNKGTKRIDQLKLPCPRFRPAKLIQTIQELLGQSFNLKAEVYGSAKIYNKNIEDRIYASNDMHGELRCDFVKVVDNSKSFFGKALLFASVTTEHGSQDICVGLKLDDTGRIEQHTGYRVLKPPRHHSGLFACSMDSVVRSVFVVPNFGTLLADATYRQYLINHDHCYDTWIHGNHINSLTPLDSLVS</sequence>
<keyword evidence="2" id="KW-1185">Reference proteome</keyword>
<gene>
    <name evidence="1" type="primary">ABSGL_03404.1 scaffold 4591</name>
</gene>
<dbReference type="Proteomes" id="UP000078561">
    <property type="component" value="Unassembled WGS sequence"/>
</dbReference>
<dbReference type="EMBL" id="LT552038">
    <property type="protein sequence ID" value="SAL97879.1"/>
    <property type="molecule type" value="Genomic_DNA"/>
</dbReference>
<protein>
    <submittedName>
        <fullName evidence="1">Uncharacterized protein</fullName>
    </submittedName>
</protein>
<dbReference type="AlphaFoldDB" id="A0A163KS02"/>
<evidence type="ECO:0000313" key="1">
    <source>
        <dbReference type="EMBL" id="SAL97879.1"/>
    </source>
</evidence>
<accession>A0A163KS02</accession>
<reference evidence="1" key="1">
    <citation type="submission" date="2016-04" db="EMBL/GenBank/DDBJ databases">
        <authorList>
            <person name="Evans L.H."/>
            <person name="Alamgir A."/>
            <person name="Owens N."/>
            <person name="Weber N.D."/>
            <person name="Virtaneva K."/>
            <person name="Barbian K."/>
            <person name="Babar A."/>
            <person name="Rosenke K."/>
        </authorList>
    </citation>
    <scope>NUCLEOTIDE SEQUENCE [LARGE SCALE GENOMIC DNA]</scope>
    <source>
        <strain evidence="1">CBS 101.48</strain>
    </source>
</reference>
<proteinExistence type="predicted"/>